<evidence type="ECO:0000256" key="3">
    <source>
        <dbReference type="ARBA" id="ARBA00007800"/>
    </source>
</evidence>
<evidence type="ECO:0000256" key="5">
    <source>
        <dbReference type="ARBA" id="ARBA00022741"/>
    </source>
</evidence>
<dbReference type="GO" id="GO:0004359">
    <property type="term" value="F:glutaminase activity"/>
    <property type="evidence" value="ECO:0007669"/>
    <property type="project" value="RHEA"/>
</dbReference>
<keyword evidence="11" id="KW-0055">Arginine biosynthesis</keyword>
<dbReference type="NCBIfam" id="TIGR01368">
    <property type="entry name" value="CPSaseIIsmall"/>
    <property type="match status" value="1"/>
</dbReference>
<evidence type="ECO:0000256" key="7">
    <source>
        <dbReference type="ARBA" id="ARBA00022962"/>
    </source>
</evidence>
<dbReference type="UniPathway" id="UPA00068">
    <property type="reaction ID" value="UER00171"/>
</dbReference>
<feature type="region of interest" description="CPSase" evidence="11">
    <location>
        <begin position="1"/>
        <end position="187"/>
    </location>
</feature>
<keyword evidence="5 11" id="KW-0547">Nucleotide-binding</keyword>
<dbReference type="AlphaFoldDB" id="A0A0S7XMQ8"/>
<evidence type="ECO:0000313" key="15">
    <source>
        <dbReference type="Proteomes" id="UP000052020"/>
    </source>
</evidence>
<evidence type="ECO:0000313" key="14">
    <source>
        <dbReference type="EMBL" id="KPJ63765.1"/>
    </source>
</evidence>
<feature type="domain" description="Carbamoyl-phosphate synthase small subunit N-terminal" evidence="13">
    <location>
        <begin position="3"/>
        <end position="133"/>
    </location>
</feature>
<dbReference type="Gene3D" id="3.50.30.20">
    <property type="entry name" value="Carbamoyl-phosphate synthase small subunit, N-terminal domain"/>
    <property type="match status" value="1"/>
</dbReference>
<dbReference type="SUPFAM" id="SSF52317">
    <property type="entry name" value="Class I glutamine amidotransferase-like"/>
    <property type="match status" value="1"/>
</dbReference>
<proteinExistence type="inferred from homology"/>
<dbReference type="Proteomes" id="UP000052020">
    <property type="component" value="Unassembled WGS sequence"/>
</dbReference>
<feature type="active site" description="Nucleophile" evidence="11">
    <location>
        <position position="263"/>
    </location>
</feature>
<feature type="binding site" evidence="11">
    <location>
        <position position="47"/>
    </location>
    <ligand>
        <name>L-glutamine</name>
        <dbReference type="ChEBI" id="CHEBI:58359"/>
    </ligand>
</feature>
<evidence type="ECO:0000256" key="1">
    <source>
        <dbReference type="ARBA" id="ARBA00004812"/>
    </source>
</evidence>
<dbReference type="InterPro" id="IPR006274">
    <property type="entry name" value="CarbamoylP_synth_ssu"/>
</dbReference>
<comment type="catalytic activity">
    <reaction evidence="9 11">
        <text>hydrogencarbonate + L-glutamine + 2 ATP + H2O = carbamoyl phosphate + L-glutamate + 2 ADP + phosphate + 2 H(+)</text>
        <dbReference type="Rhea" id="RHEA:18633"/>
        <dbReference type="ChEBI" id="CHEBI:15377"/>
        <dbReference type="ChEBI" id="CHEBI:15378"/>
        <dbReference type="ChEBI" id="CHEBI:17544"/>
        <dbReference type="ChEBI" id="CHEBI:29985"/>
        <dbReference type="ChEBI" id="CHEBI:30616"/>
        <dbReference type="ChEBI" id="CHEBI:43474"/>
        <dbReference type="ChEBI" id="CHEBI:58228"/>
        <dbReference type="ChEBI" id="CHEBI:58359"/>
        <dbReference type="ChEBI" id="CHEBI:456216"/>
        <dbReference type="EC" id="6.3.5.5"/>
    </reaction>
</comment>
<evidence type="ECO:0000259" key="13">
    <source>
        <dbReference type="SMART" id="SM01097"/>
    </source>
</evidence>
<gene>
    <name evidence="11" type="primary">carA</name>
    <name evidence="14" type="ORF">AMK68_03215</name>
</gene>
<protein>
    <recommendedName>
        <fullName evidence="11">Carbamoyl phosphate synthase small chain</fullName>
        <ecNumber evidence="11">6.3.5.5</ecNumber>
    </recommendedName>
    <alternativeName>
        <fullName evidence="11">Carbamoyl phosphate synthetase glutamine chain</fullName>
    </alternativeName>
</protein>
<reference evidence="14 15" key="1">
    <citation type="journal article" date="2015" name="Microbiome">
        <title>Genomic resolution of linkages in carbon, nitrogen, and sulfur cycling among widespread estuary sediment bacteria.</title>
        <authorList>
            <person name="Baker B.J."/>
            <person name="Lazar C.S."/>
            <person name="Teske A.P."/>
            <person name="Dick G.J."/>
        </authorList>
    </citation>
    <scope>NUCLEOTIDE SEQUENCE [LARGE SCALE GENOMIC DNA]</scope>
    <source>
        <strain evidence="14">DG_56</strain>
    </source>
</reference>
<dbReference type="GO" id="GO:0006526">
    <property type="term" value="P:L-arginine biosynthetic process"/>
    <property type="evidence" value="ECO:0007669"/>
    <property type="project" value="UniProtKB-UniRule"/>
</dbReference>
<dbReference type="EMBL" id="LIZY01000064">
    <property type="protein sequence ID" value="KPJ63765.1"/>
    <property type="molecule type" value="Genomic_DNA"/>
</dbReference>
<feature type="binding site" evidence="11">
    <location>
        <position position="308"/>
    </location>
    <ligand>
        <name>L-glutamine</name>
        <dbReference type="ChEBI" id="CHEBI:58359"/>
    </ligand>
</feature>
<evidence type="ECO:0000256" key="4">
    <source>
        <dbReference type="ARBA" id="ARBA00022598"/>
    </source>
</evidence>
<feature type="binding site" evidence="11">
    <location>
        <position position="236"/>
    </location>
    <ligand>
        <name>L-glutamine</name>
        <dbReference type="ChEBI" id="CHEBI:58359"/>
    </ligand>
</feature>
<dbReference type="InterPro" id="IPR036480">
    <property type="entry name" value="CarbP_synth_ssu_N_sf"/>
</dbReference>
<dbReference type="SUPFAM" id="SSF52021">
    <property type="entry name" value="Carbamoyl phosphate synthetase, small subunit N-terminal domain"/>
    <property type="match status" value="1"/>
</dbReference>
<dbReference type="GO" id="GO:0006207">
    <property type="term" value="P:'de novo' pyrimidine nucleobase biosynthetic process"/>
    <property type="evidence" value="ECO:0007669"/>
    <property type="project" value="InterPro"/>
</dbReference>
<evidence type="ECO:0000256" key="2">
    <source>
        <dbReference type="ARBA" id="ARBA00005077"/>
    </source>
</evidence>
<evidence type="ECO:0000256" key="12">
    <source>
        <dbReference type="SAM" id="MobiDB-lite"/>
    </source>
</evidence>
<dbReference type="PATRIC" id="fig|1704032.3.peg.465"/>
<evidence type="ECO:0000256" key="10">
    <source>
        <dbReference type="ARBA" id="ARBA00049285"/>
    </source>
</evidence>
<dbReference type="FunFam" id="3.50.30.20:FF:000001">
    <property type="entry name" value="Carbamoyl-phosphate synthase small chain"/>
    <property type="match status" value="1"/>
</dbReference>
<comment type="similarity">
    <text evidence="3 11">Belongs to the CarA family.</text>
</comment>
<comment type="caution">
    <text evidence="14">The sequence shown here is derived from an EMBL/GenBank/DDBJ whole genome shotgun (WGS) entry which is preliminary data.</text>
</comment>
<dbReference type="EC" id="6.3.5.5" evidence="11"/>
<organism evidence="14 15">
    <name type="scientific">candidate division KD3-62 bacterium DG_56</name>
    <dbReference type="NCBI Taxonomy" id="1704032"/>
    <lineage>
        <taxon>Bacteria</taxon>
        <taxon>candidate division KD3-62</taxon>
    </lineage>
</organism>
<dbReference type="GO" id="GO:0005524">
    <property type="term" value="F:ATP binding"/>
    <property type="evidence" value="ECO:0007669"/>
    <property type="project" value="UniProtKB-UniRule"/>
</dbReference>
<dbReference type="CDD" id="cd01744">
    <property type="entry name" value="GATase1_CPSase"/>
    <property type="match status" value="1"/>
</dbReference>
<keyword evidence="8 11" id="KW-0665">Pyrimidine biosynthesis</keyword>
<feature type="binding site" evidence="11">
    <location>
        <position position="307"/>
    </location>
    <ligand>
        <name>L-glutamine</name>
        <dbReference type="ChEBI" id="CHEBI:58359"/>
    </ligand>
</feature>
<dbReference type="UniPathway" id="UPA00070">
    <property type="reaction ID" value="UER00115"/>
</dbReference>
<dbReference type="Pfam" id="PF00117">
    <property type="entry name" value="GATase"/>
    <property type="match status" value="1"/>
</dbReference>
<dbReference type="GO" id="GO:0044205">
    <property type="term" value="P:'de novo' UMP biosynthetic process"/>
    <property type="evidence" value="ECO:0007669"/>
    <property type="project" value="UniProtKB-UniRule"/>
</dbReference>
<comment type="subunit">
    <text evidence="11">Composed of two chains; the small (or glutamine) chain promotes the hydrolysis of glutamine to ammonia, which is used by the large (or ammonia) chain to synthesize carbamoyl phosphate. Tetramer of heterodimers (alpha,beta)4.</text>
</comment>
<comment type="pathway">
    <text evidence="2 11">Amino-acid biosynthesis; L-arginine biosynthesis; carbamoyl phosphate from bicarbonate: step 1/1.</text>
</comment>
<dbReference type="PRINTS" id="PR00099">
    <property type="entry name" value="CPSGATASE"/>
</dbReference>
<dbReference type="PANTHER" id="PTHR43418">
    <property type="entry name" value="MULTIFUNCTIONAL TRYPTOPHAN BIOSYNTHESIS PROTEIN-RELATED"/>
    <property type="match status" value="1"/>
</dbReference>
<evidence type="ECO:0000256" key="9">
    <source>
        <dbReference type="ARBA" id="ARBA00048816"/>
    </source>
</evidence>
<comment type="catalytic activity">
    <reaction evidence="10 11">
        <text>L-glutamine + H2O = L-glutamate + NH4(+)</text>
        <dbReference type="Rhea" id="RHEA:15889"/>
        <dbReference type="ChEBI" id="CHEBI:15377"/>
        <dbReference type="ChEBI" id="CHEBI:28938"/>
        <dbReference type="ChEBI" id="CHEBI:29985"/>
        <dbReference type="ChEBI" id="CHEBI:58359"/>
    </reaction>
</comment>
<accession>A0A0S7XMQ8</accession>
<dbReference type="PROSITE" id="PS51273">
    <property type="entry name" value="GATASE_TYPE_1"/>
    <property type="match status" value="1"/>
</dbReference>
<dbReference type="PRINTS" id="PR00096">
    <property type="entry name" value="GATASE"/>
</dbReference>
<dbReference type="PANTHER" id="PTHR43418:SF7">
    <property type="entry name" value="CARBAMOYL-PHOSPHATE SYNTHASE SMALL CHAIN"/>
    <property type="match status" value="1"/>
</dbReference>
<dbReference type="GO" id="GO:0004088">
    <property type="term" value="F:carbamoyl-phosphate synthase (glutamine-hydrolyzing) activity"/>
    <property type="evidence" value="ECO:0007669"/>
    <property type="project" value="UniProtKB-UniRule"/>
</dbReference>
<feature type="binding site" evidence="11">
    <location>
        <position position="267"/>
    </location>
    <ligand>
        <name>L-glutamine</name>
        <dbReference type="ChEBI" id="CHEBI:58359"/>
    </ligand>
</feature>
<dbReference type="Pfam" id="PF00988">
    <property type="entry name" value="CPSase_sm_chain"/>
    <property type="match status" value="1"/>
</dbReference>
<dbReference type="HAMAP" id="MF_01209">
    <property type="entry name" value="CPSase_S_chain"/>
    <property type="match status" value="1"/>
</dbReference>
<dbReference type="GO" id="GO:0006541">
    <property type="term" value="P:glutamine metabolic process"/>
    <property type="evidence" value="ECO:0007669"/>
    <property type="project" value="InterPro"/>
</dbReference>
<name>A0A0S7XMQ8_9BACT</name>
<comment type="pathway">
    <text evidence="1 11">Pyrimidine metabolism; UMP biosynthesis via de novo pathway; (S)-dihydroorotate from bicarbonate: step 1/3.</text>
</comment>
<dbReference type="InterPro" id="IPR050472">
    <property type="entry name" value="Anth_synth/Amidotransfase"/>
</dbReference>
<comment type="caution">
    <text evidence="11">Lacks conserved residue(s) required for the propagation of feature annotation.</text>
</comment>
<dbReference type="InterPro" id="IPR029062">
    <property type="entry name" value="Class_I_gatase-like"/>
</dbReference>
<feature type="active site" evidence="11">
    <location>
        <position position="348"/>
    </location>
</feature>
<keyword evidence="11" id="KW-0028">Amino-acid biosynthesis</keyword>
<feature type="binding site" evidence="11">
    <location>
        <position position="305"/>
    </location>
    <ligand>
        <name>L-glutamine</name>
        <dbReference type="ChEBI" id="CHEBI:58359"/>
    </ligand>
</feature>
<feature type="binding site" evidence="11">
    <location>
        <position position="238"/>
    </location>
    <ligand>
        <name>L-glutamine</name>
        <dbReference type="ChEBI" id="CHEBI:58359"/>
    </ligand>
</feature>
<comment type="function">
    <text evidence="11">Small subunit of the glutamine-dependent carbamoyl phosphate synthetase (CPSase). CPSase catalyzes the formation of carbamoyl phosphate from the ammonia moiety of glutamine, carbonate, and phosphate donated by ATP, constituting the first step of 2 biosynthetic pathways, one leading to arginine and/or urea and the other to pyrimidine nucleotides. The small subunit (glutamine amidotransferase) binds and cleaves glutamine to supply the large subunit with the substrate ammonia.</text>
</comment>
<sequence>MAAPAILVLEDGTVFEGRSIGVEGFAVGEVVFSTAMTGYQEMLTDPSLRGQILTLTYPLIGNYGETERDLESAQVQVAGFVVRQLAEHPSNWHAEGKLDGFLRRHSVVGIEGIDTRALTRRLRAQGVMMGAIATGEKPDRVLRGLRKATQYTEIDFVQQVSTKSPYQWSGAWRAYAAQGELLFEQRPRVVVIDYGMKLNILRCLAERGCEPIVVPCDTSAAEVLAYRPAGVLLSPGPGNPQLLGYAVDTIRGLIGKVPIMGICIGHQLIGLAMGGGTFKLKFGHRGANHPVKDLATGRVYITSQNHGFALDADSIAGTGLRVSQVSLNDGTMEAMEHESLPIFSIQYHSEANPGPRDNAYLFDRFLEVILSRAPRGEESRPSKAAPGGMTDA</sequence>
<evidence type="ECO:0000256" key="6">
    <source>
        <dbReference type="ARBA" id="ARBA00022840"/>
    </source>
</evidence>
<dbReference type="InterPro" id="IPR002474">
    <property type="entry name" value="CarbamoylP_synth_ssu_N"/>
</dbReference>
<dbReference type="Gene3D" id="3.40.50.880">
    <property type="match status" value="1"/>
</dbReference>
<dbReference type="InterPro" id="IPR035686">
    <property type="entry name" value="CPSase_GATase1"/>
</dbReference>
<evidence type="ECO:0000256" key="8">
    <source>
        <dbReference type="ARBA" id="ARBA00022975"/>
    </source>
</evidence>
<dbReference type="PRINTS" id="PR00097">
    <property type="entry name" value="ANTSNTHASEII"/>
</dbReference>
<feature type="region of interest" description="Disordered" evidence="12">
    <location>
        <begin position="373"/>
        <end position="392"/>
    </location>
</feature>
<feature type="active site" evidence="11">
    <location>
        <position position="350"/>
    </location>
</feature>
<keyword evidence="4 11" id="KW-0436">Ligase</keyword>
<keyword evidence="6 11" id="KW-0067">ATP-binding</keyword>
<dbReference type="NCBIfam" id="NF009475">
    <property type="entry name" value="PRK12838.1"/>
    <property type="match status" value="1"/>
</dbReference>
<dbReference type="SMART" id="SM01097">
    <property type="entry name" value="CPSase_sm_chain"/>
    <property type="match status" value="1"/>
</dbReference>
<keyword evidence="7 11" id="KW-0315">Glutamine amidotransferase</keyword>
<dbReference type="InterPro" id="IPR017926">
    <property type="entry name" value="GATASE"/>
</dbReference>
<evidence type="ECO:0000256" key="11">
    <source>
        <dbReference type="HAMAP-Rule" id="MF_01209"/>
    </source>
</evidence>